<keyword evidence="3" id="KW-1185">Reference proteome</keyword>
<dbReference type="EMBL" id="JAUNZN010000001">
    <property type="protein sequence ID" value="KAK4830389.1"/>
    <property type="molecule type" value="Genomic_DNA"/>
</dbReference>
<evidence type="ECO:0000256" key="1">
    <source>
        <dbReference type="SAM" id="MobiDB-lite"/>
    </source>
</evidence>
<sequence length="246" mass="27105">MIFKHDVSECTLGKFADDTKQGGVAGRPAGGTATQRERDRLGKWANRNLMQLKEGKCHVLHLGRNDPRHRYRRGSSSPQKGLGDKLTMSHQRALAAKQANSLRGCIRQSIASRSREGIPSLSAALALEHLTYKERLRELGVFSLEKGSSGASDRTRGKRHRLKHRRFCLAIRRNCFYCEDGQALTQAAMRGCGVSMLGAVENLTAHSPEQPVLVDPVLSGVGLDNLQRPLPHFSQQFCALSLNVLG</sequence>
<name>A0AAN7S325_MYCAM</name>
<feature type="region of interest" description="Disordered" evidence="1">
    <location>
        <begin position="64"/>
        <end position="84"/>
    </location>
</feature>
<gene>
    <name evidence="2" type="ORF">QYF61_010900</name>
</gene>
<dbReference type="PANTHER" id="PTHR33332">
    <property type="entry name" value="REVERSE TRANSCRIPTASE DOMAIN-CONTAINING PROTEIN"/>
    <property type="match status" value="1"/>
</dbReference>
<dbReference type="Proteomes" id="UP001333110">
    <property type="component" value="Unassembled WGS sequence"/>
</dbReference>
<evidence type="ECO:0000313" key="2">
    <source>
        <dbReference type="EMBL" id="KAK4830389.1"/>
    </source>
</evidence>
<comment type="caution">
    <text evidence="2">The sequence shown here is derived from an EMBL/GenBank/DDBJ whole genome shotgun (WGS) entry which is preliminary data.</text>
</comment>
<evidence type="ECO:0008006" key="4">
    <source>
        <dbReference type="Google" id="ProtNLM"/>
    </source>
</evidence>
<organism evidence="2 3">
    <name type="scientific">Mycteria americana</name>
    <name type="common">Wood stork</name>
    <dbReference type="NCBI Taxonomy" id="33587"/>
    <lineage>
        <taxon>Eukaryota</taxon>
        <taxon>Metazoa</taxon>
        <taxon>Chordata</taxon>
        <taxon>Craniata</taxon>
        <taxon>Vertebrata</taxon>
        <taxon>Euteleostomi</taxon>
        <taxon>Archelosauria</taxon>
        <taxon>Archosauria</taxon>
        <taxon>Dinosauria</taxon>
        <taxon>Saurischia</taxon>
        <taxon>Theropoda</taxon>
        <taxon>Coelurosauria</taxon>
        <taxon>Aves</taxon>
        <taxon>Neognathae</taxon>
        <taxon>Neoaves</taxon>
        <taxon>Aequornithes</taxon>
        <taxon>Ciconiiformes</taxon>
        <taxon>Ciconiidae</taxon>
        <taxon>Mycteria</taxon>
    </lineage>
</organism>
<evidence type="ECO:0000313" key="3">
    <source>
        <dbReference type="Proteomes" id="UP001333110"/>
    </source>
</evidence>
<feature type="non-terminal residue" evidence="2">
    <location>
        <position position="246"/>
    </location>
</feature>
<proteinExistence type="predicted"/>
<protein>
    <recommendedName>
        <fullName evidence="4">Rna-directed dna polymerase from mobile element jockey-like</fullName>
    </recommendedName>
</protein>
<reference evidence="2 3" key="1">
    <citation type="journal article" date="2023" name="J. Hered.">
        <title>Chromosome-level genome of the wood stork (Mycteria americana) provides insight into avian chromosome evolution.</title>
        <authorList>
            <person name="Flamio R. Jr."/>
            <person name="Ramstad K.M."/>
        </authorList>
    </citation>
    <scope>NUCLEOTIDE SEQUENCE [LARGE SCALE GENOMIC DNA]</scope>
    <source>
        <strain evidence="2">JAX WOST 10</strain>
    </source>
</reference>
<dbReference type="AlphaFoldDB" id="A0AAN7S325"/>
<accession>A0AAN7S325</accession>